<sequence>MQRASVLIGFPDVSPATMAGYFSLPTVSQTIEQRTLLDPDLPNGEQDIPRQDQRDIASLSPSGNTVEEKTECPAGEPEVNTDDTGVLFDPDLLPDARPESEVKAFMASVVAIQEPKTYSEASQHTEQNGK</sequence>
<evidence type="ECO:0000256" key="1">
    <source>
        <dbReference type="SAM" id="MobiDB-lite"/>
    </source>
</evidence>
<evidence type="ECO:0000313" key="3">
    <source>
        <dbReference type="Proteomes" id="UP000015453"/>
    </source>
</evidence>
<evidence type="ECO:0000313" key="2">
    <source>
        <dbReference type="EMBL" id="EPS74641.1"/>
    </source>
</evidence>
<gene>
    <name evidence="2" type="ORF">M569_00120</name>
</gene>
<reference evidence="2 3" key="1">
    <citation type="journal article" date="2013" name="BMC Genomics">
        <title>The miniature genome of a carnivorous plant Genlisea aurea contains a low number of genes and short non-coding sequences.</title>
        <authorList>
            <person name="Leushkin E.V."/>
            <person name="Sutormin R.A."/>
            <person name="Nabieva E.R."/>
            <person name="Penin A.A."/>
            <person name="Kondrashov A.S."/>
            <person name="Logacheva M.D."/>
        </authorList>
    </citation>
    <scope>NUCLEOTIDE SEQUENCE [LARGE SCALE GENOMIC DNA]</scope>
</reference>
<accession>S8DAU9</accession>
<feature type="region of interest" description="Disordered" evidence="1">
    <location>
        <begin position="37"/>
        <end position="95"/>
    </location>
</feature>
<organism evidence="2 3">
    <name type="scientific">Genlisea aurea</name>
    <dbReference type="NCBI Taxonomy" id="192259"/>
    <lineage>
        <taxon>Eukaryota</taxon>
        <taxon>Viridiplantae</taxon>
        <taxon>Streptophyta</taxon>
        <taxon>Embryophyta</taxon>
        <taxon>Tracheophyta</taxon>
        <taxon>Spermatophyta</taxon>
        <taxon>Magnoliopsida</taxon>
        <taxon>eudicotyledons</taxon>
        <taxon>Gunneridae</taxon>
        <taxon>Pentapetalae</taxon>
        <taxon>asterids</taxon>
        <taxon>lamiids</taxon>
        <taxon>Lamiales</taxon>
        <taxon>Lentibulariaceae</taxon>
        <taxon>Genlisea</taxon>
    </lineage>
</organism>
<dbReference type="EMBL" id="AUSU01000018">
    <property type="protein sequence ID" value="EPS74641.1"/>
    <property type="molecule type" value="Genomic_DNA"/>
</dbReference>
<protein>
    <submittedName>
        <fullName evidence="2">Uncharacterized protein</fullName>
    </submittedName>
</protein>
<name>S8DAU9_9LAMI</name>
<dbReference type="AlphaFoldDB" id="S8DAU9"/>
<keyword evidence="3" id="KW-1185">Reference proteome</keyword>
<comment type="caution">
    <text evidence="2">The sequence shown here is derived from an EMBL/GenBank/DDBJ whole genome shotgun (WGS) entry which is preliminary data.</text>
</comment>
<proteinExistence type="predicted"/>
<dbReference type="Proteomes" id="UP000015453">
    <property type="component" value="Unassembled WGS sequence"/>
</dbReference>